<organism evidence="4 5">
    <name type="scientific">Methylocystis parvus</name>
    <dbReference type="NCBI Taxonomy" id="134"/>
    <lineage>
        <taxon>Bacteria</taxon>
        <taxon>Pseudomonadati</taxon>
        <taxon>Pseudomonadota</taxon>
        <taxon>Alphaproteobacteria</taxon>
        <taxon>Hyphomicrobiales</taxon>
        <taxon>Methylocystaceae</taxon>
        <taxon>Methylocystis</taxon>
    </lineage>
</organism>
<evidence type="ECO:0000256" key="2">
    <source>
        <dbReference type="ARBA" id="ARBA00023002"/>
    </source>
</evidence>
<dbReference type="Pfam" id="PF13561">
    <property type="entry name" value="adh_short_C2"/>
    <property type="match status" value="1"/>
</dbReference>
<accession>A0A6B8LYH1</accession>
<comment type="similarity">
    <text evidence="1">Belongs to the short-chain dehydrogenases/reductases (SDR) family.</text>
</comment>
<dbReference type="PRINTS" id="PR00081">
    <property type="entry name" value="GDHRDH"/>
</dbReference>
<dbReference type="PROSITE" id="PS00061">
    <property type="entry name" value="ADH_SHORT"/>
    <property type="match status" value="1"/>
</dbReference>
<dbReference type="PANTHER" id="PTHR42879:SF2">
    <property type="entry name" value="3-OXOACYL-[ACYL-CARRIER-PROTEIN] REDUCTASE FABG"/>
    <property type="match status" value="1"/>
</dbReference>
<keyword evidence="5" id="KW-1185">Reference proteome</keyword>
<dbReference type="Proteomes" id="UP000422569">
    <property type="component" value="Chromosome"/>
</dbReference>
<reference evidence="4 5" key="1">
    <citation type="submission" date="2019-09" db="EMBL/GenBank/DDBJ databases">
        <title>Isolation and complete genome sequencing of Methylocystis species.</title>
        <authorList>
            <person name="Rumah B.L."/>
            <person name="Stead C.E."/>
            <person name="Stevens B.C."/>
            <person name="Minton N.P."/>
            <person name="Grosse-Honebrink A."/>
            <person name="Zhang Y."/>
        </authorList>
    </citation>
    <scope>NUCLEOTIDE SEQUENCE [LARGE SCALE GENOMIC DNA]</scope>
    <source>
        <strain evidence="4 5">BRCS2</strain>
    </source>
</reference>
<dbReference type="AlphaFoldDB" id="A0A6B8LYH1"/>
<dbReference type="PRINTS" id="PR00080">
    <property type="entry name" value="SDRFAMILY"/>
</dbReference>
<dbReference type="InterPro" id="IPR057326">
    <property type="entry name" value="KR_dom"/>
</dbReference>
<feature type="domain" description="Ketoreductase" evidence="3">
    <location>
        <begin position="2"/>
        <end position="185"/>
    </location>
</feature>
<protein>
    <submittedName>
        <fullName evidence="4">SDR family oxidoreductase</fullName>
    </submittedName>
</protein>
<dbReference type="Gene3D" id="3.40.50.720">
    <property type="entry name" value="NAD(P)-binding Rossmann-like Domain"/>
    <property type="match status" value="1"/>
</dbReference>
<dbReference type="InterPro" id="IPR036291">
    <property type="entry name" value="NAD(P)-bd_dom_sf"/>
</dbReference>
<proteinExistence type="inferred from homology"/>
<dbReference type="InterPro" id="IPR020904">
    <property type="entry name" value="Sc_DH/Rdtase_CS"/>
</dbReference>
<evidence type="ECO:0000313" key="4">
    <source>
        <dbReference type="EMBL" id="QGM97437.1"/>
    </source>
</evidence>
<dbReference type="InterPro" id="IPR050259">
    <property type="entry name" value="SDR"/>
</dbReference>
<name>A0A6B8LYH1_9HYPH</name>
<evidence type="ECO:0000313" key="5">
    <source>
        <dbReference type="Proteomes" id="UP000422569"/>
    </source>
</evidence>
<dbReference type="GO" id="GO:0016491">
    <property type="term" value="F:oxidoreductase activity"/>
    <property type="evidence" value="ECO:0007669"/>
    <property type="project" value="UniProtKB-KW"/>
</dbReference>
<dbReference type="KEGG" id="mpar:F7D14_08140"/>
<dbReference type="EMBL" id="CP044331">
    <property type="protein sequence ID" value="QGM97437.1"/>
    <property type="molecule type" value="Genomic_DNA"/>
</dbReference>
<dbReference type="RefSeq" id="WP_016920851.1">
    <property type="nucleotide sequence ID" value="NZ_CP044331.1"/>
</dbReference>
<dbReference type="FunFam" id="3.40.50.720:FF:000173">
    <property type="entry name" value="3-oxoacyl-[acyl-carrier protein] reductase"/>
    <property type="match status" value="1"/>
</dbReference>
<gene>
    <name evidence="4" type="ORF">F7D14_08140</name>
</gene>
<keyword evidence="2" id="KW-0560">Oxidoreductase</keyword>
<sequence>MRNVIVTGASRGLGLAIARRLAADGFRVIAVARKESDGLKAAIAAAPEGVVFSACDLSDVEALAPFIAGLKKQFGAPYGLVNNAGQSVEGLLANTHNVQIESLLRINLTSPIVLTKHVARQMMAAGKGGRIVNISSIIASTGYNGLSVYGASKSALVGFTKSLSRELGQLDITVNAVAPGFIMTELTASLPEDDVAKIAGRAALRRLAEPDDVSVAVSFLLSDAARNMTGTVIAVDAGASA</sequence>
<dbReference type="SMART" id="SM00822">
    <property type="entry name" value="PKS_KR"/>
    <property type="match status" value="1"/>
</dbReference>
<dbReference type="PANTHER" id="PTHR42879">
    <property type="entry name" value="3-OXOACYL-(ACYL-CARRIER-PROTEIN) REDUCTASE"/>
    <property type="match status" value="1"/>
</dbReference>
<evidence type="ECO:0000256" key="1">
    <source>
        <dbReference type="ARBA" id="ARBA00006484"/>
    </source>
</evidence>
<dbReference type="GO" id="GO:0032787">
    <property type="term" value="P:monocarboxylic acid metabolic process"/>
    <property type="evidence" value="ECO:0007669"/>
    <property type="project" value="UniProtKB-ARBA"/>
</dbReference>
<dbReference type="InterPro" id="IPR002347">
    <property type="entry name" value="SDR_fam"/>
</dbReference>
<evidence type="ECO:0000259" key="3">
    <source>
        <dbReference type="SMART" id="SM00822"/>
    </source>
</evidence>
<dbReference type="SUPFAM" id="SSF51735">
    <property type="entry name" value="NAD(P)-binding Rossmann-fold domains"/>
    <property type="match status" value="1"/>
</dbReference>